<evidence type="ECO:0000256" key="3">
    <source>
        <dbReference type="ARBA" id="ARBA00022692"/>
    </source>
</evidence>
<dbReference type="Proteomes" id="UP000282930">
    <property type="component" value="Chromosome"/>
</dbReference>
<evidence type="ECO:0000313" key="8">
    <source>
        <dbReference type="Proteomes" id="UP000282930"/>
    </source>
</evidence>
<protein>
    <submittedName>
        <fullName evidence="7">Prepilin-type N-terminal cleavage/methylation domain-containing protein</fullName>
    </submittedName>
</protein>
<dbReference type="NCBIfam" id="TIGR02532">
    <property type="entry name" value="IV_pilin_GFxxxE"/>
    <property type="match status" value="1"/>
</dbReference>
<dbReference type="KEGG" id="ccha:ELD05_09540"/>
<name>A0A3T0D6X2_9FIRM</name>
<reference evidence="7 8" key="1">
    <citation type="submission" date="2018-12" db="EMBL/GenBank/DDBJ databases">
        <title>Genome sequence from the cellulolytic species, Caldicellulosiruptor changbaiensis.</title>
        <authorList>
            <person name="Blumer-Schuette S.E."/>
            <person name="Mendoza C."/>
        </authorList>
    </citation>
    <scope>NUCLEOTIDE SEQUENCE [LARGE SCALE GENOMIC DNA]</scope>
    <source>
        <strain evidence="7 8">CBS-Z</strain>
    </source>
</reference>
<keyword evidence="2" id="KW-0488">Methylation</keyword>
<dbReference type="AlphaFoldDB" id="A0A3T0D6X2"/>
<gene>
    <name evidence="7" type="ORF">ELD05_09540</name>
</gene>
<keyword evidence="8" id="KW-1185">Reference proteome</keyword>
<keyword evidence="3 6" id="KW-0812">Transmembrane</keyword>
<dbReference type="GO" id="GO:0015627">
    <property type="term" value="C:type II protein secretion system complex"/>
    <property type="evidence" value="ECO:0007669"/>
    <property type="project" value="InterPro"/>
</dbReference>
<keyword evidence="4 6" id="KW-1133">Transmembrane helix</keyword>
<feature type="transmembrane region" description="Helical" evidence="6">
    <location>
        <begin position="21"/>
        <end position="40"/>
    </location>
</feature>
<dbReference type="InterPro" id="IPR012902">
    <property type="entry name" value="N_methyl_site"/>
</dbReference>
<dbReference type="EMBL" id="CP034791">
    <property type="protein sequence ID" value="AZT90861.1"/>
    <property type="molecule type" value="Genomic_DNA"/>
</dbReference>
<evidence type="ECO:0000256" key="4">
    <source>
        <dbReference type="ARBA" id="ARBA00022989"/>
    </source>
</evidence>
<evidence type="ECO:0000313" key="7">
    <source>
        <dbReference type="EMBL" id="AZT90861.1"/>
    </source>
</evidence>
<evidence type="ECO:0000256" key="1">
    <source>
        <dbReference type="ARBA" id="ARBA00004167"/>
    </source>
</evidence>
<proteinExistence type="predicted"/>
<dbReference type="PANTHER" id="PTHR30093">
    <property type="entry name" value="GENERAL SECRETION PATHWAY PROTEIN G"/>
    <property type="match status" value="1"/>
</dbReference>
<dbReference type="GO" id="GO:0016020">
    <property type="term" value="C:membrane"/>
    <property type="evidence" value="ECO:0007669"/>
    <property type="project" value="UniProtKB-SubCell"/>
</dbReference>
<organism evidence="7 8">
    <name type="scientific">Caldicellulosiruptor changbaiensis</name>
    <dbReference type="NCBI Taxonomy" id="1222016"/>
    <lineage>
        <taxon>Bacteria</taxon>
        <taxon>Bacillati</taxon>
        <taxon>Bacillota</taxon>
        <taxon>Bacillota incertae sedis</taxon>
        <taxon>Caldicellulosiruptorales</taxon>
        <taxon>Caldicellulosiruptoraceae</taxon>
        <taxon>Caldicellulosiruptor</taxon>
    </lineage>
</organism>
<dbReference type="Pfam" id="PF07963">
    <property type="entry name" value="N_methyl"/>
    <property type="match status" value="1"/>
</dbReference>
<dbReference type="PANTHER" id="PTHR30093:SF44">
    <property type="entry name" value="TYPE II SECRETION SYSTEM CORE PROTEIN G"/>
    <property type="match status" value="1"/>
</dbReference>
<comment type="subcellular location">
    <subcellularLocation>
        <location evidence="1">Membrane</location>
        <topology evidence="1">Single-pass membrane protein</topology>
    </subcellularLocation>
</comment>
<dbReference type="GO" id="GO:0015628">
    <property type="term" value="P:protein secretion by the type II secretion system"/>
    <property type="evidence" value="ECO:0007669"/>
    <property type="project" value="InterPro"/>
</dbReference>
<keyword evidence="5 6" id="KW-0472">Membrane</keyword>
<dbReference type="Gene3D" id="3.30.700.10">
    <property type="entry name" value="Glycoprotein, Type 4 Pilin"/>
    <property type="match status" value="1"/>
</dbReference>
<sequence>MMAWLVKQINKKNKGFTLIEMVVVLAIIAVLIAIAVPQVLKQINKAKINADKANAKSIATAIQQYVGDGNTVTQTTWNQVDTEPWVNTYLTGGVPAVRYNNSWHFYYMTDSVGDTVYVGAGPSDTSVYQIYPYPDNNANNPYK</sequence>
<dbReference type="InterPro" id="IPR045584">
    <property type="entry name" value="Pilin-like"/>
</dbReference>
<dbReference type="PROSITE" id="PS00409">
    <property type="entry name" value="PROKAR_NTER_METHYL"/>
    <property type="match status" value="1"/>
</dbReference>
<evidence type="ECO:0000256" key="6">
    <source>
        <dbReference type="SAM" id="Phobius"/>
    </source>
</evidence>
<dbReference type="PRINTS" id="PR00813">
    <property type="entry name" value="BCTERIALGSPG"/>
</dbReference>
<evidence type="ECO:0000256" key="2">
    <source>
        <dbReference type="ARBA" id="ARBA00022481"/>
    </source>
</evidence>
<accession>A0A3T0D6X2</accession>
<evidence type="ECO:0000256" key="5">
    <source>
        <dbReference type="ARBA" id="ARBA00023136"/>
    </source>
</evidence>
<dbReference type="InterPro" id="IPR000983">
    <property type="entry name" value="Bac_GSPG_pilin"/>
</dbReference>
<dbReference type="SUPFAM" id="SSF54523">
    <property type="entry name" value="Pili subunits"/>
    <property type="match status" value="1"/>
</dbReference>